<feature type="transmembrane region" description="Helical" evidence="1">
    <location>
        <begin position="23"/>
        <end position="43"/>
    </location>
</feature>
<evidence type="ECO:0000313" key="2">
    <source>
        <dbReference type="EMBL" id="MDN3426783.1"/>
    </source>
</evidence>
<comment type="caution">
    <text evidence="2">The sequence shown here is derived from an EMBL/GenBank/DDBJ whole genome shotgun (WGS) entry which is preliminary data.</text>
</comment>
<keyword evidence="1" id="KW-1133">Transmembrane helix</keyword>
<evidence type="ECO:0000313" key="3">
    <source>
        <dbReference type="Proteomes" id="UP001225873"/>
    </source>
</evidence>
<accession>A0ABT7ZHZ8</accession>
<name>A0ABT7ZHZ8_9BACL</name>
<gene>
    <name evidence="2" type="ORF">QMA01_05705</name>
</gene>
<dbReference type="RefSeq" id="WP_255548253.1">
    <property type="nucleotide sequence ID" value="NZ_JASDCQ010000001.1"/>
</dbReference>
<sequence>MQMIRQIDDYFLGNGEGTVVDRLYFYGVYCATLGIAFFTMLSLV</sequence>
<reference evidence="2 3" key="1">
    <citation type="submission" date="2023-03" db="EMBL/GenBank/DDBJ databases">
        <authorList>
            <person name="Uniacke-Lowe S."/>
            <person name="Ross P."/>
            <person name="Hill C."/>
        </authorList>
    </citation>
    <scope>NUCLEOTIDE SEQUENCE [LARGE SCALE GENOMIC DNA]</scope>
    <source>
        <strain evidence="2 3">APC 4016</strain>
    </source>
</reference>
<keyword evidence="3" id="KW-1185">Reference proteome</keyword>
<protein>
    <submittedName>
        <fullName evidence="2">Uncharacterized protein</fullName>
    </submittedName>
</protein>
<keyword evidence="1" id="KW-0472">Membrane</keyword>
<dbReference type="EMBL" id="JASDCQ010000001">
    <property type="protein sequence ID" value="MDN3426783.1"/>
    <property type="molecule type" value="Genomic_DNA"/>
</dbReference>
<evidence type="ECO:0000256" key="1">
    <source>
        <dbReference type="SAM" id="Phobius"/>
    </source>
</evidence>
<proteinExistence type="predicted"/>
<keyword evidence="1" id="KW-0812">Transmembrane</keyword>
<dbReference type="Proteomes" id="UP001225873">
    <property type="component" value="Unassembled WGS sequence"/>
</dbReference>
<organism evidence="2 3">
    <name type="scientific">Planococcus notacanthi</name>
    <dbReference type="NCBI Taxonomy" id="3035188"/>
    <lineage>
        <taxon>Bacteria</taxon>
        <taxon>Bacillati</taxon>
        <taxon>Bacillota</taxon>
        <taxon>Bacilli</taxon>
        <taxon>Bacillales</taxon>
        <taxon>Caryophanaceae</taxon>
        <taxon>Planococcus</taxon>
    </lineage>
</organism>